<reference evidence="1 2" key="1">
    <citation type="journal article" date="2018" name="Environ. Microbiol.">
        <title>Isolation and genomic characterization of Novimethylophilus kurashikiensis gen. nov. sp. nov., a new lanthanide-dependent methylotrophic species of Methylophilaceae.</title>
        <authorList>
            <person name="Lv H."/>
            <person name="Sahin N."/>
            <person name="Tani A."/>
        </authorList>
    </citation>
    <scope>NUCLEOTIDE SEQUENCE [LARGE SCALE GENOMIC DNA]</scope>
    <source>
        <strain evidence="1 2">La2-4</strain>
    </source>
</reference>
<proteinExistence type="predicted"/>
<evidence type="ECO:0000313" key="1">
    <source>
        <dbReference type="EMBL" id="GBG14519.1"/>
    </source>
</evidence>
<dbReference type="Proteomes" id="UP000245081">
    <property type="component" value="Unassembled WGS sequence"/>
</dbReference>
<sequence length="185" mass="20357">MWIFLFILAIVPMTYYWSDSVVTLFPQLSQYFPDKGSNKQGVAGQAPGQDKQPLLPTKWAEAKTEAGYAVWLMSADGQYRVAVGCRTGEAPAIRITQLNGQPIPSRMMLDFQFGRIPLLDGVFAGATPDLLNAVSQFSAMSLQYPQTPEQVKANQPGLAAAWFKVDQHESGLVARGLQQNCGFRN</sequence>
<comment type="caution">
    <text evidence="1">The sequence shown here is derived from an EMBL/GenBank/DDBJ whole genome shotgun (WGS) entry which is preliminary data.</text>
</comment>
<protein>
    <submittedName>
        <fullName evidence="1">Uncharacterized protein</fullName>
    </submittedName>
</protein>
<accession>A0A2R5F9M7</accession>
<evidence type="ECO:0000313" key="2">
    <source>
        <dbReference type="Proteomes" id="UP000245081"/>
    </source>
</evidence>
<name>A0A2R5F9M7_9PROT</name>
<gene>
    <name evidence="1" type="ORF">NMK_2118</name>
</gene>
<dbReference type="RefSeq" id="WP_109015711.1">
    <property type="nucleotide sequence ID" value="NZ_BDOQ01000008.1"/>
</dbReference>
<dbReference type="AlphaFoldDB" id="A0A2R5F9M7"/>
<organism evidence="1 2">
    <name type="scientific">Novimethylophilus kurashikiensis</name>
    <dbReference type="NCBI Taxonomy" id="1825523"/>
    <lineage>
        <taxon>Bacteria</taxon>
        <taxon>Pseudomonadati</taxon>
        <taxon>Pseudomonadota</taxon>
        <taxon>Betaproteobacteria</taxon>
        <taxon>Nitrosomonadales</taxon>
        <taxon>Methylophilaceae</taxon>
        <taxon>Novimethylophilus</taxon>
    </lineage>
</organism>
<keyword evidence="2" id="KW-1185">Reference proteome</keyword>
<dbReference type="EMBL" id="BDOQ01000008">
    <property type="protein sequence ID" value="GBG14519.1"/>
    <property type="molecule type" value="Genomic_DNA"/>
</dbReference>